<reference evidence="2 3" key="1">
    <citation type="submission" date="2021-01" db="EMBL/GenBank/DDBJ databases">
        <title>Genomic Encyclopedia of Type Strains, Phase IV (KMG-IV): sequencing the most valuable type-strain genomes for metagenomic binning, comparative biology and taxonomic classification.</title>
        <authorList>
            <person name="Goeker M."/>
        </authorList>
    </citation>
    <scope>NUCLEOTIDE SEQUENCE [LARGE SCALE GENOMIC DNA]</scope>
    <source>
        <strain evidence="2 3">DSM 25879</strain>
    </source>
</reference>
<evidence type="ECO:0000313" key="3">
    <source>
        <dbReference type="Proteomes" id="UP000737402"/>
    </source>
</evidence>
<name>A0ABS2NYU4_9BACI</name>
<evidence type="ECO:0000256" key="1">
    <source>
        <dbReference type="SAM" id="Phobius"/>
    </source>
</evidence>
<feature type="transmembrane region" description="Helical" evidence="1">
    <location>
        <begin position="6"/>
        <end position="26"/>
    </location>
</feature>
<proteinExistence type="predicted"/>
<protein>
    <recommendedName>
        <fullName evidence="4">CcoQ/FixQ family Cbb3-type cytochrome c oxidase assembly chaperone</fullName>
    </recommendedName>
</protein>
<evidence type="ECO:0000313" key="2">
    <source>
        <dbReference type="EMBL" id="MBM7619830.1"/>
    </source>
</evidence>
<dbReference type="Proteomes" id="UP000737402">
    <property type="component" value="Unassembled WGS sequence"/>
</dbReference>
<keyword evidence="1" id="KW-0472">Membrane</keyword>
<keyword evidence="3" id="KW-1185">Reference proteome</keyword>
<evidence type="ECO:0008006" key="4">
    <source>
        <dbReference type="Google" id="ProtNLM"/>
    </source>
</evidence>
<dbReference type="EMBL" id="JAFBED010000003">
    <property type="protein sequence ID" value="MBM7619830.1"/>
    <property type="molecule type" value="Genomic_DNA"/>
</dbReference>
<dbReference type="RefSeq" id="WP_204415082.1">
    <property type="nucleotide sequence ID" value="NZ_JAFBED010000003.1"/>
</dbReference>
<keyword evidence="1" id="KW-1133">Transmembrane helix</keyword>
<accession>A0ABS2NYU4</accession>
<organism evidence="2 3">
    <name type="scientific">Sutcliffiella tianshenii</name>
    <dbReference type="NCBI Taxonomy" id="1463404"/>
    <lineage>
        <taxon>Bacteria</taxon>
        <taxon>Bacillati</taxon>
        <taxon>Bacillota</taxon>
        <taxon>Bacilli</taxon>
        <taxon>Bacillales</taxon>
        <taxon>Bacillaceae</taxon>
        <taxon>Sutcliffiella</taxon>
    </lineage>
</organism>
<keyword evidence="1" id="KW-0812">Transmembrane</keyword>
<gene>
    <name evidence="2" type="ORF">JOC95_001682</name>
</gene>
<comment type="caution">
    <text evidence="2">The sequence shown here is derived from an EMBL/GenBank/DDBJ whole genome shotgun (WGS) entry which is preliminary data.</text>
</comment>
<sequence>MLGYYGTTIGLTILLFLLMGVFIYSVRSGLNKKDSIEIDPLPPELRDKDDLDDNLHKDD</sequence>